<feature type="compositionally biased region" description="Basic and acidic residues" evidence="1">
    <location>
        <begin position="99"/>
        <end position="113"/>
    </location>
</feature>
<keyword evidence="3" id="KW-1185">Reference proteome</keyword>
<proteinExistence type="predicted"/>
<comment type="caution">
    <text evidence="2">The sequence shown here is derived from an EMBL/GenBank/DDBJ whole genome shotgun (WGS) entry which is preliminary data.</text>
</comment>
<dbReference type="Proteomes" id="UP001054945">
    <property type="component" value="Unassembled WGS sequence"/>
</dbReference>
<feature type="compositionally biased region" description="Polar residues" evidence="1">
    <location>
        <begin position="143"/>
        <end position="164"/>
    </location>
</feature>
<protein>
    <submittedName>
        <fullName evidence="2">Uncharacterized protein</fullName>
    </submittedName>
</protein>
<evidence type="ECO:0000313" key="3">
    <source>
        <dbReference type="Proteomes" id="UP001054945"/>
    </source>
</evidence>
<name>A0AAV4U287_CAEEX</name>
<gene>
    <name evidence="2" type="ORF">CEXT_596281</name>
</gene>
<evidence type="ECO:0000256" key="1">
    <source>
        <dbReference type="SAM" id="MobiDB-lite"/>
    </source>
</evidence>
<feature type="region of interest" description="Disordered" evidence="1">
    <location>
        <begin position="185"/>
        <end position="207"/>
    </location>
</feature>
<feature type="compositionally biased region" description="Low complexity" evidence="1">
    <location>
        <begin position="117"/>
        <end position="128"/>
    </location>
</feature>
<accession>A0AAV4U287</accession>
<dbReference type="AlphaFoldDB" id="A0AAV4U287"/>
<feature type="region of interest" description="Disordered" evidence="1">
    <location>
        <begin position="99"/>
        <end position="164"/>
    </location>
</feature>
<dbReference type="EMBL" id="BPLR01012172">
    <property type="protein sequence ID" value="GIY51881.1"/>
    <property type="molecule type" value="Genomic_DNA"/>
</dbReference>
<evidence type="ECO:0000313" key="2">
    <source>
        <dbReference type="EMBL" id="GIY51881.1"/>
    </source>
</evidence>
<reference evidence="2 3" key="1">
    <citation type="submission" date="2021-06" db="EMBL/GenBank/DDBJ databases">
        <title>Caerostris extrusa draft genome.</title>
        <authorList>
            <person name="Kono N."/>
            <person name="Arakawa K."/>
        </authorList>
    </citation>
    <scope>NUCLEOTIDE SEQUENCE [LARGE SCALE GENOMIC DNA]</scope>
</reference>
<organism evidence="2 3">
    <name type="scientific">Caerostris extrusa</name>
    <name type="common">Bark spider</name>
    <name type="synonym">Caerostris bankana</name>
    <dbReference type="NCBI Taxonomy" id="172846"/>
    <lineage>
        <taxon>Eukaryota</taxon>
        <taxon>Metazoa</taxon>
        <taxon>Ecdysozoa</taxon>
        <taxon>Arthropoda</taxon>
        <taxon>Chelicerata</taxon>
        <taxon>Arachnida</taxon>
        <taxon>Araneae</taxon>
        <taxon>Araneomorphae</taxon>
        <taxon>Entelegynae</taxon>
        <taxon>Araneoidea</taxon>
        <taxon>Araneidae</taxon>
        <taxon>Caerostris</taxon>
    </lineage>
</organism>
<sequence>MKTRLNTTLINFRRNETETKAGKGISGLIVMNRNRNKQRSRQNRNPGSQNLFFASQTTEKHQNFYDHRMSNFNESGKTSMQDDQEERFPIRAFCEGKESKTLNEQHQSLHEQRTSANQQRGRGVNRRQNSYRGSIRGRKQYNRRTPPNASISETESVSSYDSQSQQKNNFHFSYSNTKSTFSHSVSEPAELVTPNPVSETNVRYPSSDPNKDVTFPVTVTQHFKHIFKSPSDIMKFPNADIENSSYQKKKFGLSTKSY</sequence>
<feature type="compositionally biased region" description="Polar residues" evidence="1">
    <location>
        <begin position="195"/>
        <end position="207"/>
    </location>
</feature>